<dbReference type="GO" id="GO:0031119">
    <property type="term" value="P:tRNA pseudouridine synthesis"/>
    <property type="evidence" value="ECO:0007669"/>
    <property type="project" value="UniProtKB-UniRule"/>
</dbReference>
<evidence type="ECO:0000313" key="9">
    <source>
        <dbReference type="EMBL" id="VFP78225.1"/>
    </source>
</evidence>
<evidence type="ECO:0000256" key="5">
    <source>
        <dbReference type="HAMAP-Rule" id="MF_01080"/>
    </source>
</evidence>
<comment type="catalytic activity">
    <reaction evidence="1 5">
        <text>uridine(55) in tRNA = pseudouridine(55) in tRNA</text>
        <dbReference type="Rhea" id="RHEA:42532"/>
        <dbReference type="Rhea" id="RHEA-COMP:10101"/>
        <dbReference type="Rhea" id="RHEA-COMP:10102"/>
        <dbReference type="ChEBI" id="CHEBI:65314"/>
        <dbReference type="ChEBI" id="CHEBI:65315"/>
        <dbReference type="EC" id="5.4.99.25"/>
    </reaction>
</comment>
<reference evidence="9 10" key="1">
    <citation type="submission" date="2019-02" db="EMBL/GenBank/DDBJ databases">
        <authorList>
            <person name="Manzano-Marin A."/>
            <person name="Manzano-Marin A."/>
        </authorList>
    </citation>
    <scope>NUCLEOTIDE SEQUENCE [LARGE SCALE GENOMIC DNA]</scope>
    <source>
        <strain evidence="9 10">BuCicuneomaculata</strain>
    </source>
</reference>
<name>A0A451CYK9_9GAMM</name>
<comment type="similarity">
    <text evidence="2 5">Belongs to the pseudouridine synthase TruB family. Type 1 subfamily.</text>
</comment>
<organism evidence="9 10">
    <name type="scientific">Buchnera aphidicola</name>
    <name type="common">Cinara cuneomaculata</name>
    <dbReference type="NCBI Taxonomy" id="1660040"/>
    <lineage>
        <taxon>Bacteria</taxon>
        <taxon>Pseudomonadati</taxon>
        <taxon>Pseudomonadota</taxon>
        <taxon>Gammaproteobacteria</taxon>
        <taxon>Enterobacterales</taxon>
        <taxon>Erwiniaceae</taxon>
        <taxon>Buchnera</taxon>
    </lineage>
</organism>
<gene>
    <name evidence="5 9" type="primary">truB</name>
    <name evidence="9" type="ORF">BUCICUMA2628_237</name>
</gene>
<dbReference type="PANTHER" id="PTHR13767:SF2">
    <property type="entry name" value="PSEUDOURIDYLATE SYNTHASE TRUB1"/>
    <property type="match status" value="1"/>
</dbReference>
<evidence type="ECO:0000259" key="6">
    <source>
        <dbReference type="Pfam" id="PF01509"/>
    </source>
</evidence>
<evidence type="ECO:0000259" key="8">
    <source>
        <dbReference type="Pfam" id="PF16198"/>
    </source>
</evidence>
<proteinExistence type="inferred from homology"/>
<evidence type="ECO:0000313" key="10">
    <source>
        <dbReference type="Proteomes" id="UP000294404"/>
    </source>
</evidence>
<evidence type="ECO:0000259" key="7">
    <source>
        <dbReference type="Pfam" id="PF09157"/>
    </source>
</evidence>
<feature type="domain" description="Pseudouridine synthase II N-terminal" evidence="6">
    <location>
        <begin position="31"/>
        <end position="178"/>
    </location>
</feature>
<dbReference type="RefSeq" id="WP_154027474.1">
    <property type="nucleotide sequence ID" value="NZ_LR217695.1"/>
</dbReference>
<dbReference type="Pfam" id="PF01509">
    <property type="entry name" value="TruB_N"/>
    <property type="match status" value="1"/>
</dbReference>
<dbReference type="PANTHER" id="PTHR13767">
    <property type="entry name" value="TRNA-PSEUDOURIDINE SYNTHASE"/>
    <property type="match status" value="1"/>
</dbReference>
<evidence type="ECO:0000256" key="4">
    <source>
        <dbReference type="ARBA" id="ARBA00023235"/>
    </source>
</evidence>
<feature type="binding site" evidence="5">
    <location>
        <position position="198"/>
    </location>
    <ligand>
        <name>substrate</name>
    </ligand>
</feature>
<dbReference type="InterPro" id="IPR020103">
    <property type="entry name" value="PsdUridine_synth_cat_dom_sf"/>
</dbReference>
<feature type="binding site" evidence="5">
    <location>
        <position position="177"/>
    </location>
    <ligand>
        <name>substrate</name>
    </ligand>
</feature>
<dbReference type="Proteomes" id="UP000294404">
    <property type="component" value="Chromosome"/>
</dbReference>
<dbReference type="Gene3D" id="3.30.2350.10">
    <property type="entry name" value="Pseudouridine synthase"/>
    <property type="match status" value="1"/>
</dbReference>
<comment type="caution">
    <text evidence="5">Lacks conserved residue(s) required for the propagation of feature annotation.</text>
</comment>
<feature type="domain" description="tRNA pseudouridylate synthase B C-terminal" evidence="8">
    <location>
        <begin position="179"/>
        <end position="247"/>
    </location>
</feature>
<dbReference type="EC" id="5.4.99.25" evidence="5"/>
<keyword evidence="3 5" id="KW-0819">tRNA processing</keyword>
<accession>A0A451CYK9</accession>
<evidence type="ECO:0000256" key="1">
    <source>
        <dbReference type="ARBA" id="ARBA00000385"/>
    </source>
</evidence>
<evidence type="ECO:0000256" key="2">
    <source>
        <dbReference type="ARBA" id="ARBA00005642"/>
    </source>
</evidence>
<dbReference type="EMBL" id="LR217695">
    <property type="protein sequence ID" value="VFP78225.1"/>
    <property type="molecule type" value="Genomic_DNA"/>
</dbReference>
<dbReference type="InterPro" id="IPR014780">
    <property type="entry name" value="tRNA_psdUridine_synth_TruB"/>
</dbReference>
<dbReference type="InterPro" id="IPR015240">
    <property type="entry name" value="tRNA_sdUridine_synth_fam1_C"/>
</dbReference>
<dbReference type="SUPFAM" id="SSF55120">
    <property type="entry name" value="Pseudouridine synthase"/>
    <property type="match status" value="1"/>
</dbReference>
<dbReference type="Pfam" id="PF09157">
    <property type="entry name" value="TruB-C_2"/>
    <property type="match status" value="1"/>
</dbReference>
<dbReference type="CDD" id="cd02573">
    <property type="entry name" value="PseudoU_synth_EcTruB"/>
    <property type="match status" value="1"/>
</dbReference>
<dbReference type="GO" id="GO:1990481">
    <property type="term" value="P:mRNA pseudouridine synthesis"/>
    <property type="evidence" value="ECO:0007669"/>
    <property type="project" value="TreeGrafter"/>
</dbReference>
<sequence length="311" mass="35295">MDYQDNKYDSGILLLDKPKGISSNCTLQHVKKIFYAHKAGYTGSLDPLATGVLPILFGYATKFSQYLTNSVKKYHVIAKLGISTVTGDLSGKIIHTSPVYVNTNDIIDIFNKFIGTIKQIPPMYSAVKYYGIPLYKYARLGIVISRCTRTVVIYQLNFIQRVHNFIEFTVSCSKGTYIRSLVYDIGKLLKCGAHVIFLRRLQVGPYYSSQLIKLSNLYSVENKHTKQIYSFYKNSMLKTFLLPISSIFLQYPQVKLFNKDIEDFKKNICISLFIFSKIGLVRVVSGINKIFLGIGKINKLGLLIPKCILNN</sequence>
<keyword evidence="4 5" id="KW-0413">Isomerase</keyword>
<protein>
    <recommendedName>
        <fullName evidence="5">tRNA pseudouridine synthase B</fullName>
        <ecNumber evidence="5">5.4.99.25</ecNumber>
    </recommendedName>
    <alternativeName>
        <fullName evidence="5">tRNA pseudouridine(55) synthase</fullName>
        <shortName evidence="5">Psi55 synthase</shortName>
    </alternativeName>
    <alternativeName>
        <fullName evidence="5">tRNA pseudouridylate synthase</fullName>
    </alternativeName>
    <alternativeName>
        <fullName evidence="5">tRNA-uridine isomerase</fullName>
    </alternativeName>
</protein>
<dbReference type="GO" id="GO:0003723">
    <property type="term" value="F:RNA binding"/>
    <property type="evidence" value="ECO:0007669"/>
    <property type="project" value="InterPro"/>
</dbReference>
<dbReference type="NCBIfam" id="TIGR00431">
    <property type="entry name" value="TruB"/>
    <property type="match status" value="1"/>
</dbReference>
<dbReference type="AlphaFoldDB" id="A0A451CYK9"/>
<feature type="active site" description="Nucleophile" evidence="5">
    <location>
        <position position="46"/>
    </location>
</feature>
<dbReference type="InterPro" id="IPR002501">
    <property type="entry name" value="PsdUridine_synth_N"/>
</dbReference>
<dbReference type="OrthoDB" id="9802309at2"/>
<comment type="function">
    <text evidence="5">Responsible for synthesis of pseudouridine from uracil-55 in the psi GC loop of transfer RNAs.</text>
</comment>
<evidence type="ECO:0000256" key="3">
    <source>
        <dbReference type="ARBA" id="ARBA00022694"/>
    </source>
</evidence>
<dbReference type="InterPro" id="IPR032819">
    <property type="entry name" value="TruB_C"/>
</dbReference>
<dbReference type="GO" id="GO:0160148">
    <property type="term" value="F:tRNA pseudouridine(55) synthase activity"/>
    <property type="evidence" value="ECO:0007669"/>
    <property type="project" value="UniProtKB-EC"/>
</dbReference>
<dbReference type="HAMAP" id="MF_01080">
    <property type="entry name" value="TruB_bact"/>
    <property type="match status" value="1"/>
</dbReference>
<feature type="binding site" evidence="5">
    <location>
        <position position="74"/>
    </location>
    <ligand>
        <name>substrate</name>
    </ligand>
</feature>
<feature type="domain" description="tRNA pseudouridine synthase II TruB subfamily 1 C-terminal" evidence="7">
    <location>
        <begin position="278"/>
        <end position="306"/>
    </location>
</feature>
<dbReference type="Pfam" id="PF16198">
    <property type="entry name" value="TruB_C_2"/>
    <property type="match status" value="1"/>
</dbReference>